<dbReference type="AlphaFoldDB" id="A0A2Z6PH12"/>
<feature type="region of interest" description="Disordered" evidence="2">
    <location>
        <begin position="1"/>
        <end position="66"/>
    </location>
</feature>
<feature type="compositionally biased region" description="Basic and acidic residues" evidence="2">
    <location>
        <begin position="30"/>
        <end position="42"/>
    </location>
</feature>
<dbReference type="Pfam" id="PF00888">
    <property type="entry name" value="Cullin"/>
    <property type="match status" value="1"/>
</dbReference>
<dbReference type="SUPFAM" id="SSF74788">
    <property type="entry name" value="Cullin repeat-like"/>
    <property type="match status" value="1"/>
</dbReference>
<evidence type="ECO:0000313" key="4">
    <source>
        <dbReference type="EMBL" id="GAU44789.1"/>
    </source>
</evidence>
<dbReference type="Proteomes" id="UP000242715">
    <property type="component" value="Unassembled WGS sequence"/>
</dbReference>
<proteinExistence type="inferred from homology"/>
<sequence length="184" mass="20168">MSLPTKRSGGATSIPMKKSKSHDDDNDAVLDLHHSSLDHDLNKPNPPSSANSMAANLSRKKATPPQPAKKFLIKLTKGKPTVPANFEEQTWATLKSAICAIFFKQPNSCDLEKLYQAVNDLCIHKMGGNLYQRIEKECEVHISAALQSLVGQSPDLDICEAKFKYTVIMGHGPTTFPETSFTVS</sequence>
<dbReference type="GO" id="GO:0031625">
    <property type="term" value="F:ubiquitin protein ligase binding"/>
    <property type="evidence" value="ECO:0007669"/>
    <property type="project" value="InterPro"/>
</dbReference>
<dbReference type="EMBL" id="DF974072">
    <property type="protein sequence ID" value="GAU44789.1"/>
    <property type="molecule type" value="Genomic_DNA"/>
</dbReference>
<feature type="domain" description="Cullin N-terminal" evidence="3">
    <location>
        <begin position="91"/>
        <end position="153"/>
    </location>
</feature>
<dbReference type="InterPro" id="IPR001373">
    <property type="entry name" value="Cullin_N"/>
</dbReference>
<dbReference type="GO" id="GO:0006511">
    <property type="term" value="P:ubiquitin-dependent protein catabolic process"/>
    <property type="evidence" value="ECO:0007669"/>
    <property type="project" value="InterPro"/>
</dbReference>
<organism evidence="4 5">
    <name type="scientific">Trifolium subterraneum</name>
    <name type="common">Subterranean clover</name>
    <dbReference type="NCBI Taxonomy" id="3900"/>
    <lineage>
        <taxon>Eukaryota</taxon>
        <taxon>Viridiplantae</taxon>
        <taxon>Streptophyta</taxon>
        <taxon>Embryophyta</taxon>
        <taxon>Tracheophyta</taxon>
        <taxon>Spermatophyta</taxon>
        <taxon>Magnoliopsida</taxon>
        <taxon>eudicotyledons</taxon>
        <taxon>Gunneridae</taxon>
        <taxon>Pentapetalae</taxon>
        <taxon>rosids</taxon>
        <taxon>fabids</taxon>
        <taxon>Fabales</taxon>
        <taxon>Fabaceae</taxon>
        <taxon>Papilionoideae</taxon>
        <taxon>50 kb inversion clade</taxon>
        <taxon>NPAAA clade</taxon>
        <taxon>Hologalegina</taxon>
        <taxon>IRL clade</taxon>
        <taxon>Trifolieae</taxon>
        <taxon>Trifolium</taxon>
    </lineage>
</organism>
<evidence type="ECO:0000313" key="5">
    <source>
        <dbReference type="Proteomes" id="UP000242715"/>
    </source>
</evidence>
<evidence type="ECO:0000259" key="3">
    <source>
        <dbReference type="Pfam" id="PF00888"/>
    </source>
</evidence>
<dbReference type="InterPro" id="IPR016159">
    <property type="entry name" value="Cullin_repeat-like_dom_sf"/>
</dbReference>
<reference evidence="5" key="1">
    <citation type="journal article" date="2017" name="Front. Plant Sci.">
        <title>Climate Clever Clovers: New Paradigm to Reduce the Environmental Footprint of Ruminants by Breeding Low Methanogenic Forages Utilizing Haplotype Variation.</title>
        <authorList>
            <person name="Kaur P."/>
            <person name="Appels R."/>
            <person name="Bayer P.E."/>
            <person name="Keeble-Gagnere G."/>
            <person name="Wang J."/>
            <person name="Hirakawa H."/>
            <person name="Shirasawa K."/>
            <person name="Vercoe P."/>
            <person name="Stefanova K."/>
            <person name="Durmic Z."/>
            <person name="Nichols P."/>
            <person name="Revell C."/>
            <person name="Isobe S.N."/>
            <person name="Edwards D."/>
            <person name="Erskine W."/>
        </authorList>
    </citation>
    <scope>NUCLEOTIDE SEQUENCE [LARGE SCALE GENOMIC DNA]</scope>
    <source>
        <strain evidence="5">cv. Daliak</strain>
    </source>
</reference>
<dbReference type="Gene3D" id="1.20.1310.10">
    <property type="entry name" value="Cullin Repeats"/>
    <property type="match status" value="1"/>
</dbReference>
<evidence type="ECO:0000256" key="1">
    <source>
        <dbReference type="ARBA" id="ARBA00006019"/>
    </source>
</evidence>
<dbReference type="OrthoDB" id="1730230at2759"/>
<evidence type="ECO:0000256" key="2">
    <source>
        <dbReference type="SAM" id="MobiDB-lite"/>
    </source>
</evidence>
<comment type="similarity">
    <text evidence="1">Belongs to the cullin family.</text>
</comment>
<gene>
    <name evidence="4" type="ORF">TSUD_382870</name>
</gene>
<keyword evidence="5" id="KW-1185">Reference proteome</keyword>
<protein>
    <recommendedName>
        <fullName evidence="3">Cullin N-terminal domain-containing protein</fullName>
    </recommendedName>
</protein>
<name>A0A2Z6PH12_TRISU</name>
<accession>A0A2Z6PH12</accession>